<dbReference type="OrthoDB" id="4582561at2759"/>
<dbReference type="EMBL" id="JAGMUU010000008">
    <property type="protein sequence ID" value="KAH7146970.1"/>
    <property type="molecule type" value="Genomic_DNA"/>
</dbReference>
<sequence>MAHRSPYGGAELDSRLSVYNNTIPYLNRCRGRMSNFLIQLENSSLASWNFSRNCTSTAYYVQQSLENTYGAGLSTVIDFLSSSLPALLYGKAAANDEKSALIAWFLDTKIPQEMLDHASRVCQVQLCPILQWEGEPDAAGIGVNNVFTLYSGYRYVTIHSFFSH</sequence>
<gene>
    <name evidence="1" type="ORF">B0J13DRAFT_552983</name>
</gene>
<evidence type="ECO:0000313" key="2">
    <source>
        <dbReference type="Proteomes" id="UP000717696"/>
    </source>
</evidence>
<accession>A0A9P9J741</accession>
<protein>
    <submittedName>
        <fullName evidence="1">Uncharacterized protein</fullName>
    </submittedName>
</protein>
<proteinExistence type="predicted"/>
<evidence type="ECO:0000313" key="1">
    <source>
        <dbReference type="EMBL" id="KAH7146970.1"/>
    </source>
</evidence>
<dbReference type="AlphaFoldDB" id="A0A9P9J741"/>
<keyword evidence="2" id="KW-1185">Reference proteome</keyword>
<dbReference type="Proteomes" id="UP000717696">
    <property type="component" value="Unassembled WGS sequence"/>
</dbReference>
<name>A0A9P9J741_9HYPO</name>
<organism evidence="1 2">
    <name type="scientific">Dactylonectria estremocensis</name>
    <dbReference type="NCBI Taxonomy" id="1079267"/>
    <lineage>
        <taxon>Eukaryota</taxon>
        <taxon>Fungi</taxon>
        <taxon>Dikarya</taxon>
        <taxon>Ascomycota</taxon>
        <taxon>Pezizomycotina</taxon>
        <taxon>Sordariomycetes</taxon>
        <taxon>Hypocreomycetidae</taxon>
        <taxon>Hypocreales</taxon>
        <taxon>Nectriaceae</taxon>
        <taxon>Dactylonectria</taxon>
    </lineage>
</organism>
<comment type="caution">
    <text evidence="1">The sequence shown here is derived from an EMBL/GenBank/DDBJ whole genome shotgun (WGS) entry which is preliminary data.</text>
</comment>
<reference evidence="1" key="1">
    <citation type="journal article" date="2021" name="Nat. Commun.">
        <title>Genetic determinants of endophytism in the Arabidopsis root mycobiome.</title>
        <authorList>
            <person name="Mesny F."/>
            <person name="Miyauchi S."/>
            <person name="Thiergart T."/>
            <person name="Pickel B."/>
            <person name="Atanasova L."/>
            <person name="Karlsson M."/>
            <person name="Huettel B."/>
            <person name="Barry K.W."/>
            <person name="Haridas S."/>
            <person name="Chen C."/>
            <person name="Bauer D."/>
            <person name="Andreopoulos W."/>
            <person name="Pangilinan J."/>
            <person name="LaButti K."/>
            <person name="Riley R."/>
            <person name="Lipzen A."/>
            <person name="Clum A."/>
            <person name="Drula E."/>
            <person name="Henrissat B."/>
            <person name="Kohler A."/>
            <person name="Grigoriev I.V."/>
            <person name="Martin F.M."/>
            <person name="Hacquard S."/>
        </authorList>
    </citation>
    <scope>NUCLEOTIDE SEQUENCE</scope>
    <source>
        <strain evidence="1">MPI-CAGE-AT-0021</strain>
    </source>
</reference>